<feature type="transmembrane region" description="Helical" evidence="6">
    <location>
        <begin position="361"/>
        <end position="389"/>
    </location>
</feature>
<feature type="domain" description="ABC3 transporter permease C-terminal" evidence="7">
    <location>
        <begin position="765"/>
        <end position="878"/>
    </location>
</feature>
<evidence type="ECO:0000256" key="3">
    <source>
        <dbReference type="ARBA" id="ARBA00022692"/>
    </source>
</evidence>
<feature type="transmembrane region" description="Helical" evidence="6">
    <location>
        <begin position="409"/>
        <end position="433"/>
    </location>
</feature>
<feature type="domain" description="ABC3 transporter permease C-terminal" evidence="7">
    <location>
        <begin position="367"/>
        <end position="478"/>
    </location>
</feature>
<dbReference type="Pfam" id="PF02687">
    <property type="entry name" value="FtsX"/>
    <property type="match status" value="2"/>
</dbReference>
<organism evidence="9 10">
    <name type="scientific">Agaribacillus aureus</name>
    <dbReference type="NCBI Taxonomy" id="3051825"/>
    <lineage>
        <taxon>Bacteria</taxon>
        <taxon>Pseudomonadati</taxon>
        <taxon>Bacteroidota</taxon>
        <taxon>Cytophagia</taxon>
        <taxon>Cytophagales</taxon>
        <taxon>Splendidivirgaceae</taxon>
        <taxon>Agaribacillus</taxon>
    </lineage>
</organism>
<feature type="transmembrane region" description="Helical" evidence="6">
    <location>
        <begin position="453"/>
        <end position="479"/>
    </location>
</feature>
<feature type="transmembrane region" description="Helical" evidence="6">
    <location>
        <begin position="500"/>
        <end position="520"/>
    </location>
</feature>
<feature type="transmembrane region" description="Helical" evidence="6">
    <location>
        <begin position="849"/>
        <end position="874"/>
    </location>
</feature>
<dbReference type="InterPro" id="IPR050250">
    <property type="entry name" value="Macrolide_Exporter_MacB"/>
</dbReference>
<dbReference type="Proteomes" id="UP001172083">
    <property type="component" value="Unassembled WGS sequence"/>
</dbReference>
<feature type="transmembrane region" description="Helical" evidence="6">
    <location>
        <begin position="99"/>
        <end position="119"/>
    </location>
</feature>
<dbReference type="PANTHER" id="PTHR30572:SF18">
    <property type="entry name" value="ABC-TYPE MACROLIDE FAMILY EXPORT SYSTEM PERMEASE COMPONENT 2"/>
    <property type="match status" value="1"/>
</dbReference>
<dbReference type="NCBIfam" id="NF038404">
    <property type="entry name" value="perm_prefix_2"/>
    <property type="match status" value="1"/>
</dbReference>
<feature type="domain" description="MacB-like periplasmic core" evidence="8">
    <location>
        <begin position="98"/>
        <end position="317"/>
    </location>
</feature>
<feature type="transmembrane region" description="Helical" evidence="6">
    <location>
        <begin position="759"/>
        <end position="782"/>
    </location>
</feature>
<dbReference type="EMBL" id="JAUJEB010000002">
    <property type="protein sequence ID" value="MDN5213098.1"/>
    <property type="molecule type" value="Genomic_DNA"/>
</dbReference>
<sequence length="885" mass="99479">MKDPKSNPPGLAIRILTWFCPDELAEGILHDFEEQYRESVKSIGQRRAGLLFYWNVVRLCHPTILLRNKLTFLNMNTKLIRNHLLVAARSMTRYKFYSVANTLGLSMSMAFILLVFLFVKKEMGYDDFHQNGANIHRVAISVINKESGEVKHRSAVTAVPVGKKLLEEVPAVVNATRYASHTVAMIRHNKPIKETAYFVDPDFLKIFSFPLLEGSDRALDIKNQMVISQQKALQYFGHVNPIGKSVSFDINGVVSSFVIQAVINSKSGSSSLAVDFLLPFETYSMVVSPDVMTSYDYGILENYVLLKPGVAIDQVEKTCADAINFNPEDDSYTEVMLQPLTDLHLENEIVGNATYTNPTKFLIMIGLALLVLVVSVINFITLSTGHVLVRLKEMGLRKVLGAHKRMLRVHLVIEAFVLSMLAGATGVLLAWLMSPFFNQLADSQIAFLPDWDMLLFITGISIVIAFINGVIQSLAVVNFKIVHALRKKVSPKTWSGHMNQILVVIQFTISTVLVIGTFIIRSQMQYVQHKDLGFEQNNLIQISLGNVDEPEATRKLVERLKTELSNHSRISAVTASMNNATEPWTKLTFLQADETEEKICYNLVSHDYLETMAIELVAGEFFNWEKGNQSSDIVVNEALVKHFGWDNPLEQHIPGKDFENTHRIIGVVKDFHFSSLHSKIAPLILTINDQTLRDGIGGLTTYMWPPNLYQMFVRFTPGEIPPVIDHLSAVWKLGNSDAPFTYSFVNEIVAQKYREEKRWARIVNAASLFSIFIAWMGLIGLTRLSVQRRTKEIGIRKVLGSSIIGVTSLLSKQFMLLVLMANLIAWPISYWLADSWLASFIYRVDVNPLVFLLSGLVVIGLVTLSVGLQSLFAAKTDPARSLQYE</sequence>
<feature type="domain" description="MacB-like periplasmic core" evidence="8">
    <location>
        <begin position="508"/>
        <end position="719"/>
    </location>
</feature>
<evidence type="ECO:0000256" key="2">
    <source>
        <dbReference type="ARBA" id="ARBA00022475"/>
    </source>
</evidence>
<keyword evidence="10" id="KW-1185">Reference proteome</keyword>
<evidence type="ECO:0000256" key="1">
    <source>
        <dbReference type="ARBA" id="ARBA00004651"/>
    </source>
</evidence>
<evidence type="ECO:0000256" key="5">
    <source>
        <dbReference type="ARBA" id="ARBA00023136"/>
    </source>
</evidence>
<evidence type="ECO:0000256" key="6">
    <source>
        <dbReference type="SAM" id="Phobius"/>
    </source>
</evidence>
<evidence type="ECO:0000313" key="9">
    <source>
        <dbReference type="EMBL" id="MDN5213098.1"/>
    </source>
</evidence>
<evidence type="ECO:0000259" key="8">
    <source>
        <dbReference type="Pfam" id="PF12704"/>
    </source>
</evidence>
<dbReference type="PANTHER" id="PTHR30572">
    <property type="entry name" value="MEMBRANE COMPONENT OF TRANSPORTER-RELATED"/>
    <property type="match status" value="1"/>
</dbReference>
<protein>
    <submittedName>
        <fullName evidence="9">ABC transporter permease</fullName>
    </submittedName>
</protein>
<accession>A0ABT8L5W3</accession>
<name>A0ABT8L5W3_9BACT</name>
<dbReference type="RefSeq" id="WP_346758438.1">
    <property type="nucleotide sequence ID" value="NZ_JAUJEB010000002.1"/>
</dbReference>
<keyword evidence="4 6" id="KW-1133">Transmembrane helix</keyword>
<evidence type="ECO:0000256" key="4">
    <source>
        <dbReference type="ARBA" id="ARBA00022989"/>
    </source>
</evidence>
<keyword evidence="5 6" id="KW-0472">Membrane</keyword>
<feature type="transmembrane region" description="Helical" evidence="6">
    <location>
        <begin position="803"/>
        <end position="829"/>
    </location>
</feature>
<reference evidence="9" key="1">
    <citation type="submission" date="2023-06" db="EMBL/GenBank/DDBJ databases">
        <title>Genomic of Agaribacillus aureum.</title>
        <authorList>
            <person name="Wang G."/>
        </authorList>
    </citation>
    <scope>NUCLEOTIDE SEQUENCE</scope>
    <source>
        <strain evidence="9">BMA12</strain>
    </source>
</reference>
<dbReference type="InterPro" id="IPR003838">
    <property type="entry name" value="ABC3_permease_C"/>
</dbReference>
<dbReference type="InterPro" id="IPR047699">
    <property type="entry name" value="Permease_put_prefix"/>
</dbReference>
<evidence type="ECO:0000313" key="10">
    <source>
        <dbReference type="Proteomes" id="UP001172083"/>
    </source>
</evidence>
<keyword evidence="3 6" id="KW-0812">Transmembrane</keyword>
<gene>
    <name evidence="9" type="ORF">QQ020_13610</name>
</gene>
<dbReference type="InterPro" id="IPR025857">
    <property type="entry name" value="MacB_PCD"/>
</dbReference>
<comment type="subcellular location">
    <subcellularLocation>
        <location evidence="1">Cell membrane</location>
        <topology evidence="1">Multi-pass membrane protein</topology>
    </subcellularLocation>
</comment>
<comment type="caution">
    <text evidence="9">The sequence shown here is derived from an EMBL/GenBank/DDBJ whole genome shotgun (WGS) entry which is preliminary data.</text>
</comment>
<dbReference type="Pfam" id="PF12704">
    <property type="entry name" value="MacB_PCD"/>
    <property type="match status" value="2"/>
</dbReference>
<keyword evidence="2" id="KW-1003">Cell membrane</keyword>
<evidence type="ECO:0000259" key="7">
    <source>
        <dbReference type="Pfam" id="PF02687"/>
    </source>
</evidence>
<proteinExistence type="predicted"/>